<dbReference type="PANTHER" id="PTHR11795:SF442">
    <property type="entry name" value="ABC TRANSPORTER ATP-BINDING PROTEIN"/>
    <property type="match status" value="1"/>
</dbReference>
<comment type="similarity">
    <text evidence="8">Belongs to the binding-protein-dependent transport system permease family. LivHM subfamily.</text>
</comment>
<evidence type="ECO:0000313" key="10">
    <source>
        <dbReference type="EMBL" id="SNB76600.1"/>
    </source>
</evidence>
<dbReference type="GO" id="GO:0006865">
    <property type="term" value="P:amino acid transport"/>
    <property type="evidence" value="ECO:0007669"/>
    <property type="project" value="UniProtKB-KW"/>
</dbReference>
<keyword evidence="3" id="KW-1003">Cell membrane</keyword>
<feature type="transmembrane region" description="Helical" evidence="9">
    <location>
        <begin position="266"/>
        <end position="284"/>
    </location>
</feature>
<evidence type="ECO:0000256" key="8">
    <source>
        <dbReference type="ARBA" id="ARBA00037998"/>
    </source>
</evidence>
<proteinExistence type="inferred from homology"/>
<dbReference type="RefSeq" id="WP_088572567.1">
    <property type="nucleotide sequence ID" value="NZ_FYEK01000078.1"/>
</dbReference>
<name>A0A212RV58_9CHLR</name>
<evidence type="ECO:0000256" key="6">
    <source>
        <dbReference type="ARBA" id="ARBA00022989"/>
    </source>
</evidence>
<organism evidence="10 11">
    <name type="scientific">Thermoflexus hugenholtzii JAD2</name>
    <dbReference type="NCBI Taxonomy" id="877466"/>
    <lineage>
        <taxon>Bacteria</taxon>
        <taxon>Bacillati</taxon>
        <taxon>Chloroflexota</taxon>
        <taxon>Thermoflexia</taxon>
        <taxon>Thermoflexales</taxon>
        <taxon>Thermoflexaceae</taxon>
        <taxon>Thermoflexus</taxon>
    </lineage>
</organism>
<evidence type="ECO:0000256" key="3">
    <source>
        <dbReference type="ARBA" id="ARBA00022475"/>
    </source>
</evidence>
<protein>
    <submittedName>
        <fullName evidence="10">Branched-chain amino acid transport system permease protein</fullName>
    </submittedName>
</protein>
<evidence type="ECO:0000256" key="7">
    <source>
        <dbReference type="ARBA" id="ARBA00023136"/>
    </source>
</evidence>
<evidence type="ECO:0000256" key="5">
    <source>
        <dbReference type="ARBA" id="ARBA00022970"/>
    </source>
</evidence>
<evidence type="ECO:0000256" key="1">
    <source>
        <dbReference type="ARBA" id="ARBA00004651"/>
    </source>
</evidence>
<dbReference type="Proteomes" id="UP000197025">
    <property type="component" value="Unassembled WGS sequence"/>
</dbReference>
<dbReference type="InParanoid" id="A0A212RV58"/>
<feature type="transmembrane region" description="Helical" evidence="9">
    <location>
        <begin position="147"/>
        <end position="167"/>
    </location>
</feature>
<keyword evidence="2" id="KW-0813">Transport</keyword>
<dbReference type="CDD" id="cd06582">
    <property type="entry name" value="TM_PBP1_LivH_like"/>
    <property type="match status" value="1"/>
</dbReference>
<keyword evidence="5" id="KW-0029">Amino-acid transport</keyword>
<evidence type="ECO:0000256" key="4">
    <source>
        <dbReference type="ARBA" id="ARBA00022692"/>
    </source>
</evidence>
<feature type="transmembrane region" description="Helical" evidence="9">
    <location>
        <begin position="65"/>
        <end position="86"/>
    </location>
</feature>
<dbReference type="PANTHER" id="PTHR11795">
    <property type="entry name" value="BRANCHED-CHAIN AMINO ACID TRANSPORT SYSTEM PERMEASE PROTEIN LIVH"/>
    <property type="match status" value="1"/>
</dbReference>
<dbReference type="GO" id="GO:0022857">
    <property type="term" value="F:transmembrane transporter activity"/>
    <property type="evidence" value="ECO:0007669"/>
    <property type="project" value="InterPro"/>
</dbReference>
<reference evidence="11" key="1">
    <citation type="submission" date="2017-06" db="EMBL/GenBank/DDBJ databases">
        <authorList>
            <person name="Varghese N."/>
            <person name="Submissions S."/>
        </authorList>
    </citation>
    <scope>NUCLEOTIDE SEQUENCE [LARGE SCALE GENOMIC DNA]</scope>
    <source>
        <strain evidence="11">JAD2</strain>
    </source>
</reference>
<feature type="transmembrane region" description="Helical" evidence="9">
    <location>
        <begin position="12"/>
        <end position="35"/>
    </location>
</feature>
<feature type="transmembrane region" description="Helical" evidence="9">
    <location>
        <begin position="42"/>
        <end position="59"/>
    </location>
</feature>
<keyword evidence="11" id="KW-1185">Reference proteome</keyword>
<dbReference type="InterPro" id="IPR052157">
    <property type="entry name" value="BCAA_transport_permease"/>
</dbReference>
<evidence type="ECO:0000256" key="9">
    <source>
        <dbReference type="SAM" id="Phobius"/>
    </source>
</evidence>
<sequence length="298" mass="31670">METALIILTDGLVYASWLFLISAGLTLIYGVLRILNLAHGSLYALGAYAAASVVLVYFDRGLWPLGSYLALLGAALVVGAVAGPLIERGLLRWIYGRDPVYQLLATYALFLILEDLMKLVWGVNPYYAYKPYGLLGIVQLGGIPYPGYSFLLLGVALLAGGSLYLFIHSTRIGRLVVAMIHDPEISAAMGVNVPRVSLLTFTLGAVLAALGGAFTAPMISVVPGLSVEVIVLAFAVVVIGGLGSLEGSAAGALLVGLVRSLMVHRIPALELFAIYLVMAMVLLLRPHGLFGMEEVRRV</sequence>
<evidence type="ECO:0000256" key="2">
    <source>
        <dbReference type="ARBA" id="ARBA00022448"/>
    </source>
</evidence>
<keyword evidence="6 9" id="KW-1133">Transmembrane helix</keyword>
<dbReference type="AlphaFoldDB" id="A0A212RV58"/>
<accession>A0A212RV58</accession>
<gene>
    <name evidence="10" type="ORF">SAMN02746019_00028960</name>
</gene>
<keyword evidence="4 9" id="KW-0812">Transmembrane</keyword>
<dbReference type="OrthoDB" id="9807115at2"/>
<dbReference type="EMBL" id="FYEK01000078">
    <property type="protein sequence ID" value="SNB76600.1"/>
    <property type="molecule type" value="Genomic_DNA"/>
</dbReference>
<comment type="subcellular location">
    <subcellularLocation>
        <location evidence="1">Cell membrane</location>
        <topology evidence="1">Multi-pass membrane protein</topology>
    </subcellularLocation>
</comment>
<dbReference type="InterPro" id="IPR001851">
    <property type="entry name" value="ABC_transp_permease"/>
</dbReference>
<evidence type="ECO:0000313" key="11">
    <source>
        <dbReference type="Proteomes" id="UP000197025"/>
    </source>
</evidence>
<dbReference type="Pfam" id="PF02653">
    <property type="entry name" value="BPD_transp_2"/>
    <property type="match status" value="1"/>
</dbReference>
<feature type="transmembrane region" description="Helical" evidence="9">
    <location>
        <begin position="225"/>
        <end position="245"/>
    </location>
</feature>
<keyword evidence="7 9" id="KW-0472">Membrane</keyword>
<feature type="transmembrane region" description="Helical" evidence="9">
    <location>
        <begin position="198"/>
        <end position="219"/>
    </location>
</feature>
<feature type="transmembrane region" description="Helical" evidence="9">
    <location>
        <begin position="107"/>
        <end position="127"/>
    </location>
</feature>
<dbReference type="GO" id="GO:0005886">
    <property type="term" value="C:plasma membrane"/>
    <property type="evidence" value="ECO:0007669"/>
    <property type="project" value="UniProtKB-SubCell"/>
</dbReference>